<keyword evidence="2" id="KW-0732">Signal</keyword>
<evidence type="ECO:0000313" key="7">
    <source>
        <dbReference type="Proteomes" id="UP000494110"/>
    </source>
</evidence>
<accession>A0A6P3AZA3</accession>
<keyword evidence="3" id="KW-0472">Membrane</keyword>
<dbReference type="GO" id="GO:0030288">
    <property type="term" value="C:outer membrane-bounded periplasmic space"/>
    <property type="evidence" value="ECO:0007669"/>
    <property type="project" value="InterPro"/>
</dbReference>
<gene>
    <name evidence="6" type="ORF">BLA39750_05921</name>
</gene>
<keyword evidence="1" id="KW-1003">Cell membrane</keyword>
<evidence type="ECO:0000256" key="1">
    <source>
        <dbReference type="ARBA" id="ARBA00022475"/>
    </source>
</evidence>
<name>A0A6P3AZA3_BURL3</name>
<proteinExistence type="predicted"/>
<keyword evidence="4" id="KW-0564">Palmitate</keyword>
<dbReference type="Gene3D" id="3.40.50.10610">
    <property type="entry name" value="ABC-type transport auxiliary lipoprotein component"/>
    <property type="match status" value="2"/>
</dbReference>
<evidence type="ECO:0000313" key="6">
    <source>
        <dbReference type="EMBL" id="VWD48129.1"/>
    </source>
</evidence>
<sequence length="322" mass="35255">MNLKKTTGHIMKKSAERARFNTGMTRIAAGAVLLLSLVGCVTRPMPALSNATLTPPTRTTRDLTHLPPPKGKIVAAVYGFRDLTGQYKASPDSSFSSQVTQGGASFLVKAMRDSGWFTPVERENLQDLLTERKIMRATDGADAKKAQNDAMAPLMPANIVLEGGIVGYDTNVRTGGAGVAYLGISGSTQYRIDQVTVNLRAIDIRTGQVLNSVSTTKTVYSYQVDTGVYRFVGFKDLLQAEAGLTRNEPAQICVNEAIESALTHLIVQGVSNQTWALKNDQDWYDPTMQRYLQEDRQYAQDMEDANTAYDPQKIDRPVASTH</sequence>
<evidence type="ECO:0000256" key="4">
    <source>
        <dbReference type="ARBA" id="ARBA00023139"/>
    </source>
</evidence>
<keyword evidence="5" id="KW-0449">Lipoprotein</keyword>
<dbReference type="InterPro" id="IPR005534">
    <property type="entry name" value="Curli_assmbl/transp-comp_CsgG"/>
</dbReference>
<dbReference type="EMBL" id="CABVQN010000036">
    <property type="protein sequence ID" value="VWD48129.1"/>
    <property type="molecule type" value="Genomic_DNA"/>
</dbReference>
<protein>
    <submittedName>
        <fullName evidence="6">Curli production assembly protein CsgG</fullName>
    </submittedName>
</protein>
<dbReference type="PANTHER" id="PTHR41164:SF1">
    <property type="entry name" value="CURLI PRODUCTION ASSEMBLY_TRANSPORT COMPONENT CSGG"/>
    <property type="match status" value="1"/>
</dbReference>
<reference evidence="6 7" key="1">
    <citation type="submission" date="2019-09" db="EMBL/GenBank/DDBJ databases">
        <authorList>
            <person name="Depoorter E."/>
        </authorList>
    </citation>
    <scope>NUCLEOTIDE SEQUENCE [LARGE SCALE GENOMIC DNA]</scope>
    <source>
        <strain evidence="6">R-39750</strain>
    </source>
</reference>
<evidence type="ECO:0000256" key="5">
    <source>
        <dbReference type="ARBA" id="ARBA00023288"/>
    </source>
</evidence>
<organism evidence="6 7">
    <name type="scientific">Burkholderia lata (strain ATCC 17760 / DSM 23089 / LMG 22485 / NCIMB 9086 / R18194 / 383)</name>
    <dbReference type="NCBI Taxonomy" id="482957"/>
    <lineage>
        <taxon>Bacteria</taxon>
        <taxon>Pseudomonadati</taxon>
        <taxon>Pseudomonadota</taxon>
        <taxon>Betaproteobacteria</taxon>
        <taxon>Burkholderiales</taxon>
        <taxon>Burkholderiaceae</taxon>
        <taxon>Burkholderia</taxon>
        <taxon>Burkholderia cepacia complex</taxon>
    </lineage>
</organism>
<dbReference type="PANTHER" id="PTHR41164">
    <property type="entry name" value="CURLI PRODUCTION ASSEMBLY/TRANSPORT COMPONENT CSGG"/>
    <property type="match status" value="1"/>
</dbReference>
<dbReference type="Pfam" id="PF03783">
    <property type="entry name" value="CsgG"/>
    <property type="match status" value="1"/>
</dbReference>
<evidence type="ECO:0000256" key="3">
    <source>
        <dbReference type="ARBA" id="ARBA00023136"/>
    </source>
</evidence>
<evidence type="ECO:0000256" key="2">
    <source>
        <dbReference type="ARBA" id="ARBA00022729"/>
    </source>
</evidence>
<dbReference type="AlphaFoldDB" id="A0A6P3AZA3"/>
<dbReference type="Proteomes" id="UP000494110">
    <property type="component" value="Unassembled WGS sequence"/>
</dbReference>